<keyword evidence="3" id="KW-0808">Transferase</keyword>
<evidence type="ECO:0000256" key="1">
    <source>
        <dbReference type="ARBA" id="ARBA00012513"/>
    </source>
</evidence>
<keyword evidence="6 7" id="KW-0067">ATP-binding</keyword>
<evidence type="ECO:0000313" key="11">
    <source>
        <dbReference type="EMBL" id="TCO32203.1"/>
    </source>
</evidence>
<evidence type="ECO:0000259" key="10">
    <source>
        <dbReference type="PROSITE" id="PS50011"/>
    </source>
</evidence>
<evidence type="ECO:0000256" key="9">
    <source>
        <dbReference type="SAM" id="Phobius"/>
    </source>
</evidence>
<organism evidence="11 12">
    <name type="scientific">Kribbella orskensis</name>
    <dbReference type="NCBI Taxonomy" id="2512216"/>
    <lineage>
        <taxon>Bacteria</taxon>
        <taxon>Bacillati</taxon>
        <taxon>Actinomycetota</taxon>
        <taxon>Actinomycetes</taxon>
        <taxon>Propionibacteriales</taxon>
        <taxon>Kribbellaceae</taxon>
        <taxon>Kribbella</taxon>
    </lineage>
</organism>
<comment type="caution">
    <text evidence="11">The sequence shown here is derived from an EMBL/GenBank/DDBJ whole genome shotgun (WGS) entry which is preliminary data.</text>
</comment>
<dbReference type="SUPFAM" id="SSF56112">
    <property type="entry name" value="Protein kinase-like (PK-like)"/>
    <property type="match status" value="1"/>
</dbReference>
<dbReference type="PROSITE" id="PS50011">
    <property type="entry name" value="PROTEIN_KINASE_DOM"/>
    <property type="match status" value="1"/>
</dbReference>
<evidence type="ECO:0000256" key="2">
    <source>
        <dbReference type="ARBA" id="ARBA00022527"/>
    </source>
</evidence>
<gene>
    <name evidence="11" type="ORF">EV644_101846</name>
</gene>
<dbReference type="PANTHER" id="PTHR43289">
    <property type="entry name" value="MITOGEN-ACTIVATED PROTEIN KINASE KINASE KINASE 20-RELATED"/>
    <property type="match status" value="1"/>
</dbReference>
<sequence>MSYVLVADRYRLGEALGRGGMGEVFRAVDEVLGRPVAVKLLRPLDHDPAAATERFRREARAAAILNDTHVVAVYDFGQHGDRSYLVMELVEGRSVADELAHTGPLPRERAVDIIEQAAAGLAAAHRRDIVHRDVKPGNLLLTTDGTVKIADFGIAHLADEGAATLTVTGQIIGSTHYLAPERAQGLQAGKPSDVYALGCVLYQLVVGHPPFTAEHPTAILYQHVDTEPPRPSHVHPDLGGPFEAVLLRMLAKDPAARPTATEIAAGALRAPAGTAPTSAAGAAAAGLAASAATQESSPATLTDLAVPAAAGQLAGGSGGSAGEATDIAAADAERTPDAGTPTGAPALPADAGRRKHLVVGAAALLATAAAVVAGVLINGDQTKPPATINLDPSPSVAPSTPGRTPGPTGTSTNRTQPRAVNQTDKSTPTQSPSQQSTPTPGTSPSGTPSTGTPSPGPQSPSATQSSSTPSAPTQGTPSTTTSPPDPSPSSRPSTSSTPQDNPPAANAAGPGTD</sequence>
<evidence type="ECO:0000256" key="6">
    <source>
        <dbReference type="ARBA" id="ARBA00022840"/>
    </source>
</evidence>
<dbReference type="InterPro" id="IPR000719">
    <property type="entry name" value="Prot_kinase_dom"/>
</dbReference>
<proteinExistence type="predicted"/>
<evidence type="ECO:0000313" key="12">
    <source>
        <dbReference type="Proteomes" id="UP000295818"/>
    </source>
</evidence>
<evidence type="ECO:0000256" key="7">
    <source>
        <dbReference type="PROSITE-ProRule" id="PRU10141"/>
    </source>
</evidence>
<keyword evidence="9" id="KW-0812">Transmembrane</keyword>
<dbReference type="PANTHER" id="PTHR43289:SF6">
    <property type="entry name" value="SERINE_THREONINE-PROTEIN KINASE NEKL-3"/>
    <property type="match status" value="1"/>
</dbReference>
<evidence type="ECO:0000256" key="3">
    <source>
        <dbReference type="ARBA" id="ARBA00022679"/>
    </source>
</evidence>
<keyword evidence="5 11" id="KW-0418">Kinase</keyword>
<dbReference type="Gene3D" id="3.30.200.20">
    <property type="entry name" value="Phosphorylase Kinase, domain 1"/>
    <property type="match status" value="1"/>
</dbReference>
<keyword evidence="2" id="KW-0723">Serine/threonine-protein kinase</keyword>
<dbReference type="SMART" id="SM00220">
    <property type="entry name" value="S_TKc"/>
    <property type="match status" value="1"/>
</dbReference>
<dbReference type="Pfam" id="PF00069">
    <property type="entry name" value="Pkinase"/>
    <property type="match status" value="1"/>
</dbReference>
<dbReference type="EMBL" id="SLWM01000001">
    <property type="protein sequence ID" value="TCO32203.1"/>
    <property type="molecule type" value="Genomic_DNA"/>
</dbReference>
<dbReference type="Proteomes" id="UP000295818">
    <property type="component" value="Unassembled WGS sequence"/>
</dbReference>
<dbReference type="Gene3D" id="1.10.510.10">
    <property type="entry name" value="Transferase(Phosphotransferase) domain 1"/>
    <property type="match status" value="1"/>
</dbReference>
<dbReference type="InterPro" id="IPR011009">
    <property type="entry name" value="Kinase-like_dom_sf"/>
</dbReference>
<feature type="compositionally biased region" description="Low complexity" evidence="8">
    <location>
        <begin position="490"/>
        <end position="513"/>
    </location>
</feature>
<evidence type="ECO:0000256" key="5">
    <source>
        <dbReference type="ARBA" id="ARBA00022777"/>
    </source>
</evidence>
<dbReference type="CDD" id="cd14014">
    <property type="entry name" value="STKc_PknB_like"/>
    <property type="match status" value="1"/>
</dbReference>
<evidence type="ECO:0000256" key="4">
    <source>
        <dbReference type="ARBA" id="ARBA00022741"/>
    </source>
</evidence>
<feature type="compositionally biased region" description="Polar residues" evidence="8">
    <location>
        <begin position="416"/>
        <end position="425"/>
    </location>
</feature>
<feature type="compositionally biased region" description="Low complexity" evidence="8">
    <location>
        <begin position="426"/>
        <end position="482"/>
    </location>
</feature>
<dbReference type="InterPro" id="IPR008271">
    <property type="entry name" value="Ser/Thr_kinase_AS"/>
</dbReference>
<dbReference type="EC" id="2.7.11.1" evidence="1"/>
<feature type="domain" description="Protein kinase" evidence="10">
    <location>
        <begin position="10"/>
        <end position="269"/>
    </location>
</feature>
<dbReference type="PROSITE" id="PS00107">
    <property type="entry name" value="PROTEIN_KINASE_ATP"/>
    <property type="match status" value="1"/>
</dbReference>
<keyword evidence="4 7" id="KW-0547">Nucleotide-binding</keyword>
<feature type="compositionally biased region" description="Low complexity" evidence="8">
    <location>
        <begin position="398"/>
        <end position="415"/>
    </location>
</feature>
<keyword evidence="9" id="KW-0472">Membrane</keyword>
<feature type="region of interest" description="Disordered" evidence="8">
    <location>
        <begin position="383"/>
        <end position="513"/>
    </location>
</feature>
<keyword evidence="12" id="KW-1185">Reference proteome</keyword>
<accession>A0ABY2BW15</accession>
<dbReference type="InterPro" id="IPR017441">
    <property type="entry name" value="Protein_kinase_ATP_BS"/>
</dbReference>
<dbReference type="GO" id="GO:0016301">
    <property type="term" value="F:kinase activity"/>
    <property type="evidence" value="ECO:0007669"/>
    <property type="project" value="UniProtKB-KW"/>
</dbReference>
<protein>
    <recommendedName>
        <fullName evidence="1">non-specific serine/threonine protein kinase</fullName>
        <ecNumber evidence="1">2.7.11.1</ecNumber>
    </recommendedName>
</protein>
<evidence type="ECO:0000256" key="8">
    <source>
        <dbReference type="SAM" id="MobiDB-lite"/>
    </source>
</evidence>
<dbReference type="PROSITE" id="PS00108">
    <property type="entry name" value="PROTEIN_KINASE_ST"/>
    <property type="match status" value="1"/>
</dbReference>
<feature type="binding site" evidence="7">
    <location>
        <position position="39"/>
    </location>
    <ligand>
        <name>ATP</name>
        <dbReference type="ChEBI" id="CHEBI:30616"/>
    </ligand>
</feature>
<keyword evidence="9" id="KW-1133">Transmembrane helix</keyword>
<feature type="transmembrane region" description="Helical" evidence="9">
    <location>
        <begin position="357"/>
        <end position="377"/>
    </location>
</feature>
<reference evidence="11 12" key="1">
    <citation type="journal article" date="2015" name="Stand. Genomic Sci.">
        <title>Genomic Encyclopedia of Bacterial and Archaeal Type Strains, Phase III: the genomes of soil and plant-associated and newly described type strains.</title>
        <authorList>
            <person name="Whitman W.B."/>
            <person name="Woyke T."/>
            <person name="Klenk H.P."/>
            <person name="Zhou Y."/>
            <person name="Lilburn T.G."/>
            <person name="Beck B.J."/>
            <person name="De Vos P."/>
            <person name="Vandamme P."/>
            <person name="Eisen J.A."/>
            <person name="Garrity G."/>
            <person name="Hugenholtz P."/>
            <person name="Kyrpides N.C."/>
        </authorList>
    </citation>
    <scope>NUCLEOTIDE SEQUENCE [LARGE SCALE GENOMIC DNA]</scope>
    <source>
        <strain evidence="11 12">VKM Ac-2538</strain>
    </source>
</reference>
<name>A0ABY2BW15_9ACTN</name>